<accession>A0A6H5G754</accession>
<dbReference type="FunFam" id="3.30.160.60:FF:001774">
    <property type="entry name" value="Myoneurin"/>
    <property type="match status" value="1"/>
</dbReference>
<dbReference type="PANTHER" id="PTHR23235:SF142">
    <property type="entry name" value="ZINC FINGER PROTEIN 384"/>
    <property type="match status" value="1"/>
</dbReference>
<evidence type="ECO:0000256" key="7">
    <source>
        <dbReference type="SAM" id="SignalP"/>
    </source>
</evidence>
<sequence length="206" mass="23384">MPALIIVTETRIIFFAISLMDGSEAGKSGKYQCSHCEYATNHKSGFSKHEYTHTGVKPFKCTMCNYRCREANNLRDHLMMHNGEKPHKCGECGYRCTQASNLKTHMRVHTGFKPYVCGECAYKTTRAGNLKDHMRTHTGERPYPCPKCDYRNLCFWTGWVAKFDVSKFNNAFDVVEDFALMRIAIDCRLSVDDAQNGGCCSHGGCY</sequence>
<keyword evidence="5" id="KW-0539">Nucleus</keyword>
<keyword evidence="4" id="KW-0862">Zinc</keyword>
<dbReference type="Gene3D" id="3.30.160.60">
    <property type="entry name" value="Classic Zinc Finger"/>
    <property type="match status" value="4"/>
</dbReference>
<feature type="domain" description="C2H2-type" evidence="8">
    <location>
        <begin position="115"/>
        <end position="142"/>
    </location>
</feature>
<dbReference type="OrthoDB" id="5945507at2759"/>
<dbReference type="InterPro" id="IPR013087">
    <property type="entry name" value="Znf_C2H2_type"/>
</dbReference>
<gene>
    <name evidence="9" type="ORF">NTEN_LOCUS4904</name>
</gene>
<evidence type="ECO:0000256" key="2">
    <source>
        <dbReference type="ARBA" id="ARBA00022737"/>
    </source>
</evidence>
<feature type="domain" description="C2H2-type" evidence="8">
    <location>
        <begin position="87"/>
        <end position="114"/>
    </location>
</feature>
<name>A0A6H5G754_9HEMI</name>
<dbReference type="InterPro" id="IPR036236">
    <property type="entry name" value="Znf_C2H2_sf"/>
</dbReference>
<feature type="chain" id="PRO_5026075685" description="C2H2-type domain-containing protein" evidence="7">
    <location>
        <begin position="26"/>
        <end position="206"/>
    </location>
</feature>
<keyword evidence="7" id="KW-0732">Signal</keyword>
<evidence type="ECO:0000256" key="6">
    <source>
        <dbReference type="PROSITE-ProRule" id="PRU00042"/>
    </source>
</evidence>
<feature type="signal peptide" evidence="7">
    <location>
        <begin position="1"/>
        <end position="25"/>
    </location>
</feature>
<keyword evidence="10" id="KW-1185">Reference proteome</keyword>
<dbReference type="PROSITE" id="PS00028">
    <property type="entry name" value="ZINC_FINGER_C2H2_1"/>
    <property type="match status" value="2"/>
</dbReference>
<evidence type="ECO:0000313" key="9">
    <source>
        <dbReference type="EMBL" id="CAA9998621.1"/>
    </source>
</evidence>
<dbReference type="FunFam" id="3.30.160.60:FF:000446">
    <property type="entry name" value="Zinc finger protein"/>
    <property type="match status" value="2"/>
</dbReference>
<dbReference type="GO" id="GO:0008270">
    <property type="term" value="F:zinc ion binding"/>
    <property type="evidence" value="ECO:0007669"/>
    <property type="project" value="UniProtKB-KW"/>
</dbReference>
<dbReference type="Proteomes" id="UP000479000">
    <property type="component" value="Unassembled WGS sequence"/>
</dbReference>
<dbReference type="PANTHER" id="PTHR23235">
    <property type="entry name" value="KRUEPPEL-LIKE TRANSCRIPTION FACTOR"/>
    <property type="match status" value="1"/>
</dbReference>
<feature type="domain" description="C2H2-type" evidence="8">
    <location>
        <begin position="59"/>
        <end position="86"/>
    </location>
</feature>
<keyword evidence="3 6" id="KW-0863">Zinc-finger</keyword>
<evidence type="ECO:0000256" key="4">
    <source>
        <dbReference type="ARBA" id="ARBA00022833"/>
    </source>
</evidence>
<dbReference type="GO" id="GO:0005634">
    <property type="term" value="C:nucleus"/>
    <property type="evidence" value="ECO:0007669"/>
    <property type="project" value="UniProtKB-ARBA"/>
</dbReference>
<dbReference type="SMART" id="SM00355">
    <property type="entry name" value="ZnF_C2H2"/>
    <property type="match status" value="4"/>
</dbReference>
<dbReference type="SUPFAM" id="SSF57667">
    <property type="entry name" value="beta-beta-alpha zinc fingers"/>
    <property type="match status" value="3"/>
</dbReference>
<dbReference type="PROSITE" id="PS50157">
    <property type="entry name" value="ZINC_FINGER_C2H2_2"/>
    <property type="match status" value="4"/>
</dbReference>
<dbReference type="Pfam" id="PF00096">
    <property type="entry name" value="zf-C2H2"/>
    <property type="match status" value="3"/>
</dbReference>
<evidence type="ECO:0000256" key="5">
    <source>
        <dbReference type="ARBA" id="ARBA00023242"/>
    </source>
</evidence>
<dbReference type="EMBL" id="CADCXU010007285">
    <property type="protein sequence ID" value="CAA9998621.1"/>
    <property type="molecule type" value="Genomic_DNA"/>
</dbReference>
<dbReference type="GO" id="GO:0000978">
    <property type="term" value="F:RNA polymerase II cis-regulatory region sequence-specific DNA binding"/>
    <property type="evidence" value="ECO:0007669"/>
    <property type="project" value="TreeGrafter"/>
</dbReference>
<evidence type="ECO:0000259" key="8">
    <source>
        <dbReference type="PROSITE" id="PS50157"/>
    </source>
</evidence>
<organism evidence="9 10">
    <name type="scientific">Nesidiocoris tenuis</name>
    <dbReference type="NCBI Taxonomy" id="355587"/>
    <lineage>
        <taxon>Eukaryota</taxon>
        <taxon>Metazoa</taxon>
        <taxon>Ecdysozoa</taxon>
        <taxon>Arthropoda</taxon>
        <taxon>Hexapoda</taxon>
        <taxon>Insecta</taxon>
        <taxon>Pterygota</taxon>
        <taxon>Neoptera</taxon>
        <taxon>Paraneoptera</taxon>
        <taxon>Hemiptera</taxon>
        <taxon>Heteroptera</taxon>
        <taxon>Panheteroptera</taxon>
        <taxon>Cimicomorpha</taxon>
        <taxon>Miridae</taxon>
        <taxon>Dicyphina</taxon>
        <taxon>Nesidiocoris</taxon>
    </lineage>
</organism>
<keyword evidence="2" id="KW-0677">Repeat</keyword>
<dbReference type="AlphaFoldDB" id="A0A6H5G754"/>
<proteinExistence type="predicted"/>
<keyword evidence="1" id="KW-0479">Metal-binding</keyword>
<evidence type="ECO:0000313" key="10">
    <source>
        <dbReference type="Proteomes" id="UP000479000"/>
    </source>
</evidence>
<feature type="domain" description="C2H2-type" evidence="8">
    <location>
        <begin position="31"/>
        <end position="58"/>
    </location>
</feature>
<dbReference type="GO" id="GO:0000981">
    <property type="term" value="F:DNA-binding transcription factor activity, RNA polymerase II-specific"/>
    <property type="evidence" value="ECO:0007669"/>
    <property type="project" value="TreeGrafter"/>
</dbReference>
<protein>
    <recommendedName>
        <fullName evidence="8">C2H2-type domain-containing protein</fullName>
    </recommendedName>
</protein>
<evidence type="ECO:0000256" key="1">
    <source>
        <dbReference type="ARBA" id="ARBA00022723"/>
    </source>
</evidence>
<reference evidence="9 10" key="1">
    <citation type="submission" date="2020-02" db="EMBL/GenBank/DDBJ databases">
        <authorList>
            <person name="Ferguson B K."/>
        </authorList>
    </citation>
    <scope>NUCLEOTIDE SEQUENCE [LARGE SCALE GENOMIC DNA]</scope>
</reference>
<evidence type="ECO:0000256" key="3">
    <source>
        <dbReference type="ARBA" id="ARBA00022771"/>
    </source>
</evidence>